<evidence type="ECO:0000256" key="1">
    <source>
        <dbReference type="SAM" id="Phobius"/>
    </source>
</evidence>
<dbReference type="Proteomes" id="UP000178170">
    <property type="component" value="Unassembled WGS sequence"/>
</dbReference>
<keyword evidence="1" id="KW-0472">Membrane</keyword>
<evidence type="ECO:0000313" key="3">
    <source>
        <dbReference type="Proteomes" id="UP000178170"/>
    </source>
</evidence>
<name>A0A1G2QV55_9BACT</name>
<keyword evidence="1" id="KW-0812">Transmembrane</keyword>
<sequence length="98" mass="11478">MLAKCIPGFKNAYGFGLPRLGKAGLLLVVAHVFHQIFQQRIAQMRKFRAQRIFNFNKLCFICRGIRECRKILIPYERMIIDLREAKPLKGIADFRQPE</sequence>
<comment type="caution">
    <text evidence="2">The sequence shown here is derived from an EMBL/GenBank/DDBJ whole genome shotgun (WGS) entry which is preliminary data.</text>
</comment>
<organism evidence="2 3">
    <name type="scientific">Candidatus Wildermuthbacteria bacterium RIFCSPHIGHO2_01_FULL_48_27b</name>
    <dbReference type="NCBI Taxonomy" id="1802447"/>
    <lineage>
        <taxon>Bacteria</taxon>
        <taxon>Candidatus Wildermuthiibacteriota</taxon>
    </lineage>
</organism>
<reference evidence="2 3" key="1">
    <citation type="journal article" date="2016" name="Nat. Commun.">
        <title>Thousands of microbial genomes shed light on interconnected biogeochemical processes in an aquifer system.</title>
        <authorList>
            <person name="Anantharaman K."/>
            <person name="Brown C.T."/>
            <person name="Hug L.A."/>
            <person name="Sharon I."/>
            <person name="Castelle C.J."/>
            <person name="Probst A.J."/>
            <person name="Thomas B.C."/>
            <person name="Singh A."/>
            <person name="Wilkins M.J."/>
            <person name="Karaoz U."/>
            <person name="Brodie E.L."/>
            <person name="Williams K.H."/>
            <person name="Hubbard S.S."/>
            <person name="Banfield J.F."/>
        </authorList>
    </citation>
    <scope>NUCLEOTIDE SEQUENCE [LARGE SCALE GENOMIC DNA]</scope>
</reference>
<dbReference type="EMBL" id="MHTS01000024">
    <property type="protein sequence ID" value="OHA63902.1"/>
    <property type="molecule type" value="Genomic_DNA"/>
</dbReference>
<dbReference type="AlphaFoldDB" id="A0A1G2QV55"/>
<accession>A0A1G2QV55</accession>
<evidence type="ECO:0000313" key="2">
    <source>
        <dbReference type="EMBL" id="OHA63902.1"/>
    </source>
</evidence>
<proteinExistence type="predicted"/>
<gene>
    <name evidence="2" type="ORF">A2843_01145</name>
</gene>
<protein>
    <submittedName>
        <fullName evidence="2">Uncharacterized protein</fullName>
    </submittedName>
</protein>
<feature type="transmembrane region" description="Helical" evidence="1">
    <location>
        <begin position="20"/>
        <end position="37"/>
    </location>
</feature>
<keyword evidence="1" id="KW-1133">Transmembrane helix</keyword>